<protein>
    <submittedName>
        <fullName evidence="2">Membrane-associated protein, putative</fullName>
    </submittedName>
</protein>
<reference evidence="3" key="1">
    <citation type="submission" date="2015-09" db="EMBL/GenBank/DDBJ databases">
        <authorList>
            <consortium name="Pathogen Informatics"/>
        </authorList>
    </citation>
    <scope>NUCLEOTIDE SEQUENCE [LARGE SCALE GENOMIC DNA]</scope>
    <source>
        <strain evidence="3">Lake Konstanz</strain>
    </source>
</reference>
<evidence type="ECO:0000313" key="3">
    <source>
        <dbReference type="Proteomes" id="UP000051952"/>
    </source>
</evidence>
<keyword evidence="3" id="KW-1185">Reference proteome</keyword>
<feature type="signal peptide" evidence="1">
    <location>
        <begin position="1"/>
        <end position="30"/>
    </location>
</feature>
<gene>
    <name evidence="2" type="ORF">BSAL_79950</name>
</gene>
<dbReference type="VEuPathDB" id="TriTrypDB:BSAL_79950"/>
<evidence type="ECO:0000256" key="1">
    <source>
        <dbReference type="SAM" id="SignalP"/>
    </source>
</evidence>
<dbReference type="AlphaFoldDB" id="A0A0S4IY80"/>
<feature type="chain" id="PRO_5006621688" evidence="1">
    <location>
        <begin position="31"/>
        <end position="630"/>
    </location>
</feature>
<keyword evidence="1" id="KW-0732">Signal</keyword>
<evidence type="ECO:0000313" key="2">
    <source>
        <dbReference type="EMBL" id="CUG47442.1"/>
    </source>
</evidence>
<dbReference type="PROSITE" id="PS51257">
    <property type="entry name" value="PROKAR_LIPOPROTEIN"/>
    <property type="match status" value="1"/>
</dbReference>
<name>A0A0S4IY80_BODSA</name>
<dbReference type="EMBL" id="CYKH01000830">
    <property type="protein sequence ID" value="CUG47442.1"/>
    <property type="molecule type" value="Genomic_DNA"/>
</dbReference>
<accession>A0A0S4IY80</accession>
<dbReference type="Proteomes" id="UP000051952">
    <property type="component" value="Unassembled WGS sequence"/>
</dbReference>
<proteinExistence type="predicted"/>
<sequence>MRRMTLLARALMMMALAGSCCMFISQVGHAAPINAIAFPSREEEHSTAIVIPCSLSSVSVGGNSVAASPFIMESHRRYVLSNCTIDRNHVVVGGALFLDLRPNQTTTNGTDSFFGNVSIVVSGGNVLPRLRITSLENVAITHVSNVSIHVDCVVAGEPTTATYPSNTPLSMFSVDQSQVTTFSNVTVKVRNVSLFMTVTSNTHASTIVAPLLYFDSTSNYGNVDVSGITLCVEQSIVNMTVQLIGLASDVSNAIAVVSIKIGITGSVENVTLFVGSNSTVVVFLDVINATGGQSQVVNPSIFYFKCSDYASTTLLANINMTVTGAAVRSLIPRDSEDSAAVITLRLFLRYDVVSVFFDVDTSVMVQNICSGSNCSLSLQQFPRVRVVEFLARENLIAVMTNMSFVATGTTFSVDTPKSALIASWQDATVLRNLFVNVTNCTMNARTRGLILPHGLVRSQALIEVSSNDDAQNIYIGVFDCMLFLDLESGSSLVALAGVVNLFDNISAATLIVRNVTMWSNITNGTVASASLPGLVGALTIGTSIVNMLMQRPSYMNVGASVDITVTDCIAYVNHASVVPSSGFISTMVGSIASIVNVVRSLANCTMTVSNIHVHRQFVASTPSLSGPLPA</sequence>
<organism evidence="2 3">
    <name type="scientific">Bodo saltans</name>
    <name type="common">Flagellated protozoan</name>
    <dbReference type="NCBI Taxonomy" id="75058"/>
    <lineage>
        <taxon>Eukaryota</taxon>
        <taxon>Discoba</taxon>
        <taxon>Euglenozoa</taxon>
        <taxon>Kinetoplastea</taxon>
        <taxon>Metakinetoplastina</taxon>
        <taxon>Eubodonida</taxon>
        <taxon>Bodonidae</taxon>
        <taxon>Bodo</taxon>
    </lineage>
</organism>